<reference evidence="3 4" key="1">
    <citation type="submission" date="2014-04" db="EMBL/GenBank/DDBJ databases">
        <authorList>
            <consortium name="DOE Joint Genome Institute"/>
            <person name="Kuo A."/>
            <person name="Martino E."/>
            <person name="Perotto S."/>
            <person name="Kohler A."/>
            <person name="Nagy L.G."/>
            <person name="Floudas D."/>
            <person name="Copeland A."/>
            <person name="Barry K.W."/>
            <person name="Cichocki N."/>
            <person name="Veneault-Fourrey C."/>
            <person name="LaButti K."/>
            <person name="Lindquist E.A."/>
            <person name="Lipzen A."/>
            <person name="Lundell T."/>
            <person name="Morin E."/>
            <person name="Murat C."/>
            <person name="Sun H."/>
            <person name="Tunlid A."/>
            <person name="Henrissat B."/>
            <person name="Grigoriev I.V."/>
            <person name="Hibbett D.S."/>
            <person name="Martin F."/>
            <person name="Nordberg H.P."/>
            <person name="Cantor M.N."/>
            <person name="Hua S.X."/>
        </authorList>
    </citation>
    <scope>NUCLEOTIDE SEQUENCE [LARGE SCALE GENOMIC DNA]</scope>
    <source>
        <strain evidence="3 4">Zn</strain>
    </source>
</reference>
<protein>
    <recommendedName>
        <fullName evidence="5">Zinc finger PHD-type domain-containing protein</fullName>
    </recommendedName>
</protein>
<evidence type="ECO:0000256" key="1">
    <source>
        <dbReference type="SAM" id="Coils"/>
    </source>
</evidence>
<dbReference type="OrthoDB" id="336088at2759"/>
<feature type="compositionally biased region" description="Polar residues" evidence="2">
    <location>
        <begin position="152"/>
        <end position="167"/>
    </location>
</feature>
<proteinExistence type="predicted"/>
<name>A0A0C3CRK1_OIDMZ</name>
<feature type="compositionally biased region" description="Polar residues" evidence="2">
    <location>
        <begin position="130"/>
        <end position="140"/>
    </location>
</feature>
<evidence type="ECO:0008006" key="5">
    <source>
        <dbReference type="Google" id="ProtNLM"/>
    </source>
</evidence>
<accession>A0A0C3CRK1</accession>
<feature type="compositionally biased region" description="Basic and acidic residues" evidence="2">
    <location>
        <begin position="77"/>
        <end position="92"/>
    </location>
</feature>
<dbReference type="Proteomes" id="UP000054321">
    <property type="component" value="Unassembled WGS sequence"/>
</dbReference>
<dbReference type="EMBL" id="KN832875">
    <property type="protein sequence ID" value="KIN01619.1"/>
    <property type="molecule type" value="Genomic_DNA"/>
</dbReference>
<sequence length="307" mass="34786">MFPPLDICQIPDVWFCPVCVGRNWHMPLGAISTPPTTLPSTSLAPTPLPSGGIQAAKENEPVPPESENPKVISHNPDPQRNDDAENQSKRWREVQRWKENAWLSPRGYILDPSCSERFISLSGEEPISLNTVMKNRSVPSDNDHDRNKSENHSNNQTAIPSNIQDPTQGKIRRTGKGVHKSPPRKRSKYSDLPKDIEKALDLITSRLEEASRSRRWQDDVDGKARAMEQKVKIQEGEVLLCRQELHTVKQQLLNEVTTTERLRAENADLREKLEEARTLAERKENEMKNWQAMLRTVMGSGDGPPLS</sequence>
<organism evidence="3 4">
    <name type="scientific">Oidiodendron maius (strain Zn)</name>
    <dbReference type="NCBI Taxonomy" id="913774"/>
    <lineage>
        <taxon>Eukaryota</taxon>
        <taxon>Fungi</taxon>
        <taxon>Dikarya</taxon>
        <taxon>Ascomycota</taxon>
        <taxon>Pezizomycotina</taxon>
        <taxon>Leotiomycetes</taxon>
        <taxon>Leotiomycetes incertae sedis</taxon>
        <taxon>Myxotrichaceae</taxon>
        <taxon>Oidiodendron</taxon>
    </lineage>
</organism>
<dbReference type="AlphaFoldDB" id="A0A0C3CRK1"/>
<dbReference type="InParanoid" id="A0A0C3CRK1"/>
<keyword evidence="4" id="KW-1185">Reference proteome</keyword>
<feature type="region of interest" description="Disordered" evidence="2">
    <location>
        <begin position="130"/>
        <end position="193"/>
    </location>
</feature>
<evidence type="ECO:0000256" key="2">
    <source>
        <dbReference type="SAM" id="MobiDB-lite"/>
    </source>
</evidence>
<dbReference type="STRING" id="913774.A0A0C3CRK1"/>
<feature type="coiled-coil region" evidence="1">
    <location>
        <begin position="259"/>
        <end position="293"/>
    </location>
</feature>
<dbReference type="HOGENOM" id="CLU_906420_0_0_1"/>
<feature type="compositionally biased region" description="Basic residues" evidence="2">
    <location>
        <begin position="170"/>
        <end position="187"/>
    </location>
</feature>
<reference evidence="4" key="2">
    <citation type="submission" date="2015-01" db="EMBL/GenBank/DDBJ databases">
        <title>Evolutionary Origins and Diversification of the Mycorrhizal Mutualists.</title>
        <authorList>
            <consortium name="DOE Joint Genome Institute"/>
            <consortium name="Mycorrhizal Genomics Consortium"/>
            <person name="Kohler A."/>
            <person name="Kuo A."/>
            <person name="Nagy L.G."/>
            <person name="Floudas D."/>
            <person name="Copeland A."/>
            <person name="Barry K.W."/>
            <person name="Cichocki N."/>
            <person name="Veneault-Fourrey C."/>
            <person name="LaButti K."/>
            <person name="Lindquist E.A."/>
            <person name="Lipzen A."/>
            <person name="Lundell T."/>
            <person name="Morin E."/>
            <person name="Murat C."/>
            <person name="Riley R."/>
            <person name="Ohm R."/>
            <person name="Sun H."/>
            <person name="Tunlid A."/>
            <person name="Henrissat B."/>
            <person name="Grigoriev I.V."/>
            <person name="Hibbett D.S."/>
            <person name="Martin F."/>
        </authorList>
    </citation>
    <scope>NUCLEOTIDE SEQUENCE [LARGE SCALE GENOMIC DNA]</scope>
    <source>
        <strain evidence="4">Zn</strain>
    </source>
</reference>
<gene>
    <name evidence="3" type="ORF">OIDMADRAFT_144298</name>
</gene>
<feature type="compositionally biased region" description="Basic and acidic residues" evidence="2">
    <location>
        <begin position="141"/>
        <end position="151"/>
    </location>
</feature>
<evidence type="ECO:0000313" key="4">
    <source>
        <dbReference type="Proteomes" id="UP000054321"/>
    </source>
</evidence>
<feature type="region of interest" description="Disordered" evidence="2">
    <location>
        <begin position="37"/>
        <end position="92"/>
    </location>
</feature>
<keyword evidence="1" id="KW-0175">Coiled coil</keyword>
<evidence type="ECO:0000313" key="3">
    <source>
        <dbReference type="EMBL" id="KIN01619.1"/>
    </source>
</evidence>